<protein>
    <submittedName>
        <fullName evidence="2">L-amino acid N-acyltransferase YncA</fullName>
    </submittedName>
</protein>
<proteinExistence type="predicted"/>
<dbReference type="GO" id="GO:0016747">
    <property type="term" value="F:acyltransferase activity, transferring groups other than amino-acyl groups"/>
    <property type="evidence" value="ECO:0007669"/>
    <property type="project" value="InterPro"/>
</dbReference>
<dbReference type="Gene3D" id="3.40.630.30">
    <property type="match status" value="1"/>
</dbReference>
<name>A0A4R7DFD9_9FLAO</name>
<feature type="domain" description="N-acetyltransferase" evidence="1">
    <location>
        <begin position="1"/>
        <end position="166"/>
    </location>
</feature>
<dbReference type="OrthoDB" id="5292888at2"/>
<dbReference type="Pfam" id="PF00583">
    <property type="entry name" value="Acetyltransf_1"/>
    <property type="match status" value="1"/>
</dbReference>
<accession>A0A4R7DFD9</accession>
<dbReference type="AlphaFoldDB" id="A0A4R7DFD9"/>
<sequence length="184" mass="21014">MIFRKATAADVAKIATLHSVSWQQNYRASFSADFLDNLAFDNRLKEWKKRFQNLSNDQFVIISEEDDEFLGFMCAYFNHDAHYGTLLDNLHVSLNAQGKGVGTKLMTALAQEILSIDNGNNFYLWVLDTNAAAIVYYEKLGGVAIERVESNDIGDKTFVKIRYYWDDASLFLENIKAKTLKNEC</sequence>
<keyword evidence="2" id="KW-0808">Transferase</keyword>
<keyword evidence="2" id="KW-0012">Acyltransferase</keyword>
<dbReference type="Proteomes" id="UP000295274">
    <property type="component" value="Unassembled WGS sequence"/>
</dbReference>
<keyword evidence="3" id="KW-1185">Reference proteome</keyword>
<dbReference type="SUPFAM" id="SSF55729">
    <property type="entry name" value="Acyl-CoA N-acyltransferases (Nat)"/>
    <property type="match status" value="1"/>
</dbReference>
<evidence type="ECO:0000259" key="1">
    <source>
        <dbReference type="PROSITE" id="PS51186"/>
    </source>
</evidence>
<evidence type="ECO:0000313" key="2">
    <source>
        <dbReference type="EMBL" id="TDS19121.1"/>
    </source>
</evidence>
<dbReference type="EMBL" id="SNZW01000011">
    <property type="protein sequence ID" value="TDS19121.1"/>
    <property type="molecule type" value="Genomic_DNA"/>
</dbReference>
<dbReference type="InterPro" id="IPR016181">
    <property type="entry name" value="Acyl_CoA_acyltransferase"/>
</dbReference>
<dbReference type="CDD" id="cd04301">
    <property type="entry name" value="NAT_SF"/>
    <property type="match status" value="1"/>
</dbReference>
<evidence type="ECO:0000313" key="3">
    <source>
        <dbReference type="Proteomes" id="UP000295274"/>
    </source>
</evidence>
<organism evidence="2 3">
    <name type="scientific">Maribacter caenipelagi</name>
    <dbReference type="NCBI Taxonomy" id="1447781"/>
    <lineage>
        <taxon>Bacteria</taxon>
        <taxon>Pseudomonadati</taxon>
        <taxon>Bacteroidota</taxon>
        <taxon>Flavobacteriia</taxon>
        <taxon>Flavobacteriales</taxon>
        <taxon>Flavobacteriaceae</taxon>
        <taxon>Maribacter</taxon>
    </lineage>
</organism>
<gene>
    <name evidence="2" type="ORF">DFQ03_0838</name>
</gene>
<reference evidence="2 3" key="1">
    <citation type="submission" date="2019-03" db="EMBL/GenBank/DDBJ databases">
        <title>Genomic Encyclopedia of Type Strains, Phase III (KMG-III): the genomes of soil and plant-associated and newly described type strains.</title>
        <authorList>
            <person name="Whitman W."/>
        </authorList>
    </citation>
    <scope>NUCLEOTIDE SEQUENCE [LARGE SCALE GENOMIC DNA]</scope>
    <source>
        <strain evidence="2 3">CECT 8455</strain>
    </source>
</reference>
<comment type="caution">
    <text evidence="2">The sequence shown here is derived from an EMBL/GenBank/DDBJ whole genome shotgun (WGS) entry which is preliminary data.</text>
</comment>
<dbReference type="InterPro" id="IPR000182">
    <property type="entry name" value="GNAT_dom"/>
</dbReference>
<dbReference type="RefSeq" id="WP_133671714.1">
    <property type="nucleotide sequence ID" value="NZ_SNZW01000011.1"/>
</dbReference>
<dbReference type="PROSITE" id="PS51186">
    <property type="entry name" value="GNAT"/>
    <property type="match status" value="1"/>
</dbReference>